<evidence type="ECO:0000259" key="6">
    <source>
        <dbReference type="Pfam" id="PF13817"/>
    </source>
</evidence>
<gene>
    <name evidence="7" type="ORF">C882_3643</name>
</gene>
<evidence type="ECO:0000256" key="2">
    <source>
        <dbReference type="SAM" id="MobiDB-lite"/>
    </source>
</evidence>
<dbReference type="Pfam" id="PF13007">
    <property type="entry name" value="LZ_Tnp_IS66"/>
    <property type="match status" value="1"/>
</dbReference>
<dbReference type="eggNOG" id="COG2433">
    <property type="taxonomic scope" value="Bacteria"/>
</dbReference>
<dbReference type="Pfam" id="PF13005">
    <property type="entry name" value="zf-IS66"/>
    <property type="match status" value="1"/>
</dbReference>
<dbReference type="PANTHER" id="PTHR33678">
    <property type="entry name" value="BLL1576 PROTEIN"/>
    <property type="match status" value="1"/>
</dbReference>
<evidence type="ECO:0000259" key="4">
    <source>
        <dbReference type="Pfam" id="PF13005"/>
    </source>
</evidence>
<evidence type="ECO:0000313" key="8">
    <source>
        <dbReference type="Proteomes" id="UP000009881"/>
    </source>
</evidence>
<organism evidence="7 8">
    <name type="scientific">Caenispirillum salinarum AK4</name>
    <dbReference type="NCBI Taxonomy" id="1238182"/>
    <lineage>
        <taxon>Bacteria</taxon>
        <taxon>Pseudomonadati</taxon>
        <taxon>Pseudomonadota</taxon>
        <taxon>Alphaproteobacteria</taxon>
        <taxon>Rhodospirillales</taxon>
        <taxon>Novispirillaceae</taxon>
        <taxon>Caenispirillum</taxon>
    </lineage>
</organism>
<dbReference type="RefSeq" id="WP_009543024.1">
    <property type="nucleotide sequence ID" value="NZ_ANHY01000055.1"/>
</dbReference>
<dbReference type="Pfam" id="PF03050">
    <property type="entry name" value="DDE_Tnp_IS66"/>
    <property type="match status" value="1"/>
</dbReference>
<reference evidence="7 8" key="1">
    <citation type="journal article" date="2013" name="Genome Announc.">
        <title>Draft Genome Sequence of an Alphaproteobacterium, Caenispirillum salinarum AK4(T), Isolated from a Solar Saltern.</title>
        <authorList>
            <person name="Khatri I."/>
            <person name="Singh A."/>
            <person name="Korpole S."/>
            <person name="Pinnaka A.K."/>
            <person name="Subramanian S."/>
        </authorList>
    </citation>
    <scope>NUCLEOTIDE SEQUENCE [LARGE SCALE GENOMIC DNA]</scope>
    <source>
        <strain evidence="7 8">AK4</strain>
    </source>
</reference>
<keyword evidence="1" id="KW-0175">Coiled coil</keyword>
<evidence type="ECO:0000259" key="5">
    <source>
        <dbReference type="Pfam" id="PF13007"/>
    </source>
</evidence>
<dbReference type="OrthoDB" id="9800877at2"/>
<protein>
    <submittedName>
        <fullName evidence="7">Mobile element protein</fullName>
    </submittedName>
</protein>
<dbReference type="InterPro" id="IPR039552">
    <property type="entry name" value="IS66_C"/>
</dbReference>
<dbReference type="EMBL" id="ANHY01000055">
    <property type="protein sequence ID" value="EKV25860.1"/>
    <property type="molecule type" value="Genomic_DNA"/>
</dbReference>
<feature type="compositionally biased region" description="Basic and acidic residues" evidence="2">
    <location>
        <begin position="70"/>
        <end position="80"/>
    </location>
</feature>
<sequence>MRFDLRTLPTDVPLLHKVVQDMSAVLEEKDGEIERLKAQIEKLRRTQFGRRSEKTDPDQMDLWVEALEEDKAQAEAEREAAAPAPAGEKPARRPLPASLPRTETLHDIAPDDRCPCCAGPVRCIGEDVTEELDYVPARFQVIRHRRPKYACRSCDTVLQAPAPVLPIARGRASAGFLAQILAAKYCRHMPLYRQAEMYAAEGLEIERSTLADWVARAALLLTPLVERLKASVFASPVLHTDDTVVPVLYPGSGKTKTGRLWVYLRDGRPWGDDRPPAAVYFYSPTRQGKEPRQHLRDFQGHLHADGFSGYDALYADGRIQEVSCWAHARRKFFDVHEATKAPLAAEALRRIAELYTVEQDISGKPPDERRSVRQARAAPLLADFKAWLDEQIGRLPPRGELAKAMAYARKRWDGLTRYVEDGRLSIDNNAAERAMRTPVLGRRNWLFAGSDKGGERAAIIYSVVETCRLNGIDPLAWLRDVLARLPTHDADRLDDLLPGAWAPASP</sequence>
<feature type="coiled-coil region" evidence="1">
    <location>
        <begin position="19"/>
        <end position="46"/>
    </location>
</feature>
<comment type="caution">
    <text evidence="7">The sequence shown here is derived from an EMBL/GenBank/DDBJ whole genome shotgun (WGS) entry which is preliminary data.</text>
</comment>
<dbReference type="Proteomes" id="UP000009881">
    <property type="component" value="Unassembled WGS sequence"/>
</dbReference>
<dbReference type="AlphaFoldDB" id="K9GIQ8"/>
<dbReference type="STRING" id="1238182.C882_3643"/>
<dbReference type="NCBIfam" id="NF033517">
    <property type="entry name" value="transpos_IS66"/>
    <property type="match status" value="1"/>
</dbReference>
<keyword evidence="8" id="KW-1185">Reference proteome</keyword>
<feature type="compositionally biased region" description="Low complexity" evidence="2">
    <location>
        <begin position="81"/>
        <end position="98"/>
    </location>
</feature>
<feature type="domain" description="Transposase IS66 C-terminal" evidence="6">
    <location>
        <begin position="462"/>
        <end position="498"/>
    </location>
</feature>
<dbReference type="InterPro" id="IPR024474">
    <property type="entry name" value="Znf_dom_IS66"/>
</dbReference>
<dbReference type="InterPro" id="IPR024463">
    <property type="entry name" value="Transposase_TnpC_homeodom"/>
</dbReference>
<accession>K9GIQ8</accession>
<proteinExistence type="predicted"/>
<feature type="region of interest" description="Disordered" evidence="2">
    <location>
        <begin position="70"/>
        <end position="98"/>
    </location>
</feature>
<evidence type="ECO:0000313" key="7">
    <source>
        <dbReference type="EMBL" id="EKV25860.1"/>
    </source>
</evidence>
<dbReference type="InterPro" id="IPR004291">
    <property type="entry name" value="Transposase_IS66_central"/>
</dbReference>
<dbReference type="PATRIC" id="fig|1238182.3.peg.4584"/>
<feature type="domain" description="Transposase TnpC homeodomain" evidence="5">
    <location>
        <begin position="35"/>
        <end position="103"/>
    </location>
</feature>
<feature type="domain" description="Transposase IS66 zinc-finger binding" evidence="4">
    <location>
        <begin position="112"/>
        <end position="155"/>
    </location>
</feature>
<dbReference type="Pfam" id="PF13817">
    <property type="entry name" value="DDE_Tnp_IS66_C"/>
    <property type="match status" value="1"/>
</dbReference>
<name>K9GIQ8_9PROT</name>
<dbReference type="PANTHER" id="PTHR33678:SF1">
    <property type="entry name" value="BLL1576 PROTEIN"/>
    <property type="match status" value="1"/>
</dbReference>
<dbReference type="InterPro" id="IPR052344">
    <property type="entry name" value="Transposase-related"/>
</dbReference>
<evidence type="ECO:0000259" key="3">
    <source>
        <dbReference type="Pfam" id="PF03050"/>
    </source>
</evidence>
<feature type="domain" description="Transposase IS66 central" evidence="3">
    <location>
        <begin position="170"/>
        <end position="455"/>
    </location>
</feature>
<evidence type="ECO:0000256" key="1">
    <source>
        <dbReference type="SAM" id="Coils"/>
    </source>
</evidence>